<keyword evidence="1" id="KW-0472">Membrane</keyword>
<dbReference type="Proteomes" id="UP000192815">
    <property type="component" value="Unassembled WGS sequence"/>
</dbReference>
<sequence length="149" mass="16608">MFELSSYFGLFMAALGAATLLPMQSETVLAAMLISKAYPAVVLLSVATAGNVLGSVLNWLLGRSIEHLRHKRWFPVSETQLEKARRFYRQYGYWSLLLSWVPIIGDPLTVVAGVLREPLWRFVLIVTLAKGARYLVVAAVVTQVFVLPN</sequence>
<proteinExistence type="predicted"/>
<dbReference type="RefSeq" id="WP_083181717.1">
    <property type="nucleotide sequence ID" value="NZ_CBCRZR010000011.1"/>
</dbReference>
<dbReference type="InterPro" id="IPR032816">
    <property type="entry name" value="VTT_dom"/>
</dbReference>
<protein>
    <recommendedName>
        <fullName evidence="2">VTT domain-containing protein</fullName>
    </recommendedName>
</protein>
<dbReference type="EMBL" id="MUIO01000015">
    <property type="protein sequence ID" value="ORC60834.1"/>
    <property type="molecule type" value="Genomic_DNA"/>
</dbReference>
<evidence type="ECO:0000313" key="4">
    <source>
        <dbReference type="Proteomes" id="UP000192815"/>
    </source>
</evidence>
<feature type="transmembrane region" description="Helical" evidence="1">
    <location>
        <begin position="121"/>
        <end position="147"/>
    </location>
</feature>
<dbReference type="PANTHER" id="PTHR42709:SF4">
    <property type="entry name" value="INNER MEMBRANE PROTEIN YQAA"/>
    <property type="match status" value="1"/>
</dbReference>
<reference evidence="4" key="1">
    <citation type="submission" date="2017-02" db="EMBL/GenBank/DDBJ databases">
        <title>Pseudomonas floridae sp. nov., a novel pathogenic bacterial species isolated from tomato.</title>
        <authorList>
            <person name="Timilsina S."/>
            <person name="Vallad G.E."/>
            <person name="Jones J.B."/>
        </authorList>
    </citation>
    <scope>NUCLEOTIDE SEQUENCE [LARGE SCALE GENOMIC DNA]</scope>
    <source>
        <strain evidence="4">GEV388</strain>
    </source>
</reference>
<feature type="transmembrane region" description="Helical" evidence="1">
    <location>
        <begin position="91"/>
        <end position="115"/>
    </location>
</feature>
<dbReference type="PANTHER" id="PTHR42709">
    <property type="entry name" value="ALKALINE PHOSPHATASE LIKE PROTEIN"/>
    <property type="match status" value="1"/>
</dbReference>
<feature type="domain" description="VTT" evidence="2">
    <location>
        <begin position="30"/>
        <end position="141"/>
    </location>
</feature>
<evidence type="ECO:0000256" key="1">
    <source>
        <dbReference type="SAM" id="Phobius"/>
    </source>
</evidence>
<comment type="caution">
    <text evidence="3">The sequence shown here is derived from an EMBL/GenBank/DDBJ whole genome shotgun (WGS) entry which is preliminary data.</text>
</comment>
<dbReference type="AlphaFoldDB" id="A0A1X0NA07"/>
<gene>
    <name evidence="3" type="ORF">BZK31_05185</name>
</gene>
<feature type="transmembrane region" description="Helical" evidence="1">
    <location>
        <begin position="40"/>
        <end position="61"/>
    </location>
</feature>
<dbReference type="InterPro" id="IPR051311">
    <property type="entry name" value="DedA_domain"/>
</dbReference>
<name>A0A1X0NA07_9PSED</name>
<accession>A0A1X0NA07</accession>
<keyword evidence="1" id="KW-1133">Transmembrane helix</keyword>
<dbReference type="STRING" id="1958950.BZK31_05185"/>
<keyword evidence="4" id="KW-1185">Reference proteome</keyword>
<evidence type="ECO:0000259" key="2">
    <source>
        <dbReference type="Pfam" id="PF09335"/>
    </source>
</evidence>
<dbReference type="OrthoDB" id="9814483at2"/>
<organism evidence="3 4">
    <name type="scientific">Pseudomonas floridensis</name>
    <dbReference type="NCBI Taxonomy" id="1958950"/>
    <lineage>
        <taxon>Bacteria</taxon>
        <taxon>Pseudomonadati</taxon>
        <taxon>Pseudomonadota</taxon>
        <taxon>Gammaproteobacteria</taxon>
        <taxon>Pseudomonadales</taxon>
        <taxon>Pseudomonadaceae</taxon>
        <taxon>Pseudomonas</taxon>
    </lineage>
</organism>
<dbReference type="GO" id="GO:0005886">
    <property type="term" value="C:plasma membrane"/>
    <property type="evidence" value="ECO:0007669"/>
    <property type="project" value="UniProtKB-ARBA"/>
</dbReference>
<dbReference type="Pfam" id="PF09335">
    <property type="entry name" value="VTT_dom"/>
    <property type="match status" value="1"/>
</dbReference>
<keyword evidence="1" id="KW-0812">Transmembrane</keyword>
<evidence type="ECO:0000313" key="3">
    <source>
        <dbReference type="EMBL" id="ORC60834.1"/>
    </source>
</evidence>